<evidence type="ECO:0000256" key="7">
    <source>
        <dbReference type="ARBA" id="ARBA00022989"/>
    </source>
</evidence>
<dbReference type="OrthoDB" id="9795403at2"/>
<keyword evidence="4 10" id="KW-1003">Cell membrane</keyword>
<dbReference type="EMBL" id="CP031092">
    <property type="protein sequence ID" value="AXF56944.1"/>
    <property type="molecule type" value="Genomic_DNA"/>
</dbReference>
<sequence length="216" mass="23755">MSDFWSPVLISIQTAFTALVIIFLLGTLLGRWMFRARFPGKTAMETLFMLPTVLPPTVIGFLLIIIFGANGWAGQIIDFFFSQSLMFTWSATVLVAVVVGFPFMYQAVKTGLGAIEPEIEEAARVSGANERQVFFYISLPLISRSLVTGLILSFSRALGEFGATFMFAGNIPGRTQTMPIAIFTALEAGDTTLAWAWVIAIVLLSFSLLFVVRRFA</sequence>
<dbReference type="Proteomes" id="UP000252100">
    <property type="component" value="Chromosome"/>
</dbReference>
<accession>A0A345C163</accession>
<dbReference type="RefSeq" id="WP_114374320.1">
    <property type="nucleotide sequence ID" value="NZ_CP031092.1"/>
</dbReference>
<feature type="transmembrane region" description="Helical" evidence="9">
    <location>
        <begin position="133"/>
        <end position="154"/>
    </location>
</feature>
<evidence type="ECO:0000313" key="13">
    <source>
        <dbReference type="Proteomes" id="UP000252100"/>
    </source>
</evidence>
<dbReference type="NCBIfam" id="TIGR02141">
    <property type="entry name" value="modB_ABC"/>
    <property type="match status" value="1"/>
</dbReference>
<keyword evidence="13" id="KW-1185">Reference proteome</keyword>
<dbReference type="PANTHER" id="PTHR30183:SF3">
    <property type="entry name" value="MOLYBDENUM TRANSPORT SYSTEM PERMEASE PROTEIN MODB"/>
    <property type="match status" value="1"/>
</dbReference>
<evidence type="ECO:0000256" key="4">
    <source>
        <dbReference type="ARBA" id="ARBA00022475"/>
    </source>
</evidence>
<reference evidence="12 13" key="1">
    <citation type="journal article" date="2018" name="J. Microbiol.">
        <title>Salicibibacter kimchii gen. nov., sp. nov., a moderately halophilic and alkalitolerant bacterium in the family Bacillaceae, isolated from kimchi.</title>
        <authorList>
            <person name="Jang J.Y."/>
            <person name="Oh Y.J."/>
            <person name="Lim S.K."/>
            <person name="Park H.K."/>
            <person name="Lee C."/>
            <person name="Kim J.Y."/>
            <person name="Lee M.A."/>
            <person name="Choi H.J."/>
        </authorList>
    </citation>
    <scope>NUCLEOTIDE SEQUENCE [LARGE SCALE GENOMIC DNA]</scope>
    <source>
        <strain evidence="12 13">NKC1-1</strain>
    </source>
</reference>
<feature type="transmembrane region" description="Helical" evidence="9">
    <location>
        <begin position="46"/>
        <end position="67"/>
    </location>
</feature>
<name>A0A345C163_9BACI</name>
<feature type="transmembrane region" description="Helical" evidence="9">
    <location>
        <begin position="12"/>
        <end position="34"/>
    </location>
</feature>
<dbReference type="InterPro" id="IPR000515">
    <property type="entry name" value="MetI-like"/>
</dbReference>
<dbReference type="SUPFAM" id="SSF161098">
    <property type="entry name" value="MetI-like"/>
    <property type="match status" value="1"/>
</dbReference>
<evidence type="ECO:0000256" key="6">
    <source>
        <dbReference type="ARBA" id="ARBA00022692"/>
    </source>
</evidence>
<evidence type="ECO:0000256" key="9">
    <source>
        <dbReference type="RuleBase" id="RU363032"/>
    </source>
</evidence>
<evidence type="ECO:0000256" key="5">
    <source>
        <dbReference type="ARBA" id="ARBA00022505"/>
    </source>
</evidence>
<comment type="similarity">
    <text evidence="2 10">Belongs to the binding-protein-dependent transport system permease family. CysTW subfamily.</text>
</comment>
<dbReference type="AlphaFoldDB" id="A0A345C163"/>
<evidence type="ECO:0000256" key="3">
    <source>
        <dbReference type="ARBA" id="ARBA00022448"/>
    </source>
</evidence>
<feature type="transmembrane region" description="Helical" evidence="9">
    <location>
        <begin position="87"/>
        <end position="105"/>
    </location>
</feature>
<keyword evidence="7 9" id="KW-1133">Transmembrane helix</keyword>
<feature type="domain" description="ABC transmembrane type-1" evidence="11">
    <location>
        <begin position="8"/>
        <end position="210"/>
    </location>
</feature>
<evidence type="ECO:0000256" key="1">
    <source>
        <dbReference type="ARBA" id="ARBA00004651"/>
    </source>
</evidence>
<dbReference type="InterPro" id="IPR011867">
    <property type="entry name" value="ModB_ABC"/>
</dbReference>
<comment type="function">
    <text evidence="10">Part of the binding-protein-dependent transport system for molybdenum; probably responsible for the translocation of the substrate across the membrane.</text>
</comment>
<evidence type="ECO:0000256" key="10">
    <source>
        <dbReference type="RuleBase" id="RU365097"/>
    </source>
</evidence>
<organism evidence="12 13">
    <name type="scientific">Salicibibacter kimchii</name>
    <dbReference type="NCBI Taxonomy" id="2099786"/>
    <lineage>
        <taxon>Bacteria</taxon>
        <taxon>Bacillati</taxon>
        <taxon>Bacillota</taxon>
        <taxon>Bacilli</taxon>
        <taxon>Bacillales</taxon>
        <taxon>Bacillaceae</taxon>
        <taxon>Salicibibacter</taxon>
    </lineage>
</organism>
<comment type="subcellular location">
    <subcellularLocation>
        <location evidence="1 9">Cell membrane</location>
        <topology evidence="1 9">Multi-pass membrane protein</topology>
    </subcellularLocation>
</comment>
<protein>
    <recommendedName>
        <fullName evidence="10">Molybdenum transport system permease</fullName>
    </recommendedName>
</protein>
<keyword evidence="6 9" id="KW-0812">Transmembrane</keyword>
<dbReference type="GO" id="GO:0005886">
    <property type="term" value="C:plasma membrane"/>
    <property type="evidence" value="ECO:0007669"/>
    <property type="project" value="UniProtKB-SubCell"/>
</dbReference>
<gene>
    <name evidence="12" type="primary">modB</name>
    <name evidence="12" type="ORF">DT065_13655</name>
</gene>
<dbReference type="GO" id="GO:0015098">
    <property type="term" value="F:molybdate ion transmembrane transporter activity"/>
    <property type="evidence" value="ECO:0007669"/>
    <property type="project" value="UniProtKB-UniRule"/>
</dbReference>
<dbReference type="InterPro" id="IPR035906">
    <property type="entry name" value="MetI-like_sf"/>
</dbReference>
<dbReference type="PANTHER" id="PTHR30183">
    <property type="entry name" value="MOLYBDENUM TRANSPORT SYSTEM PERMEASE PROTEIN MODB"/>
    <property type="match status" value="1"/>
</dbReference>
<keyword evidence="3 9" id="KW-0813">Transport</keyword>
<evidence type="ECO:0000259" key="11">
    <source>
        <dbReference type="PROSITE" id="PS50928"/>
    </source>
</evidence>
<keyword evidence="8 9" id="KW-0472">Membrane</keyword>
<evidence type="ECO:0000256" key="2">
    <source>
        <dbReference type="ARBA" id="ARBA00007069"/>
    </source>
</evidence>
<dbReference type="KEGG" id="rue:DT065_13655"/>
<keyword evidence="5 10" id="KW-0500">Molybdenum</keyword>
<dbReference type="PROSITE" id="PS50928">
    <property type="entry name" value="ABC_TM1"/>
    <property type="match status" value="1"/>
</dbReference>
<evidence type="ECO:0000313" key="12">
    <source>
        <dbReference type="EMBL" id="AXF56944.1"/>
    </source>
</evidence>
<proteinExistence type="inferred from homology"/>
<dbReference type="Pfam" id="PF00528">
    <property type="entry name" value="BPD_transp_1"/>
    <property type="match status" value="1"/>
</dbReference>
<evidence type="ECO:0000256" key="8">
    <source>
        <dbReference type="ARBA" id="ARBA00023136"/>
    </source>
</evidence>
<feature type="transmembrane region" description="Helical" evidence="9">
    <location>
        <begin position="194"/>
        <end position="212"/>
    </location>
</feature>
<dbReference type="CDD" id="cd06261">
    <property type="entry name" value="TM_PBP2"/>
    <property type="match status" value="1"/>
</dbReference>
<dbReference type="Gene3D" id="1.10.3720.10">
    <property type="entry name" value="MetI-like"/>
    <property type="match status" value="1"/>
</dbReference>